<feature type="transmembrane region" description="Helical" evidence="1">
    <location>
        <begin position="191"/>
        <end position="210"/>
    </location>
</feature>
<proteinExistence type="predicted"/>
<keyword evidence="1" id="KW-0472">Membrane</keyword>
<sequence>MSLLILGQMVLAALLAIVLYIFIGFIPGTDETSVLLPISMAVILSGINPIVALTFFVASFVTLGLMNLMPTLIVGLPGGVMSSPIVEHSLMLKKEGRTAIAIKKGAVGSLIGVLVALPTSLTISKLIMPYVDFLKDNASWFFIGGALFLALLSSSKIISVLSIVPLALLFQGLRQVYWELGIVPLEKNITTSFFLGITVAPLLLTLLSLFNKEKREQEIIETIPPTYIPAIKNESLSPFNVLSKSELISSVGASFIANFLFVLSPVGLTILFGELAGKKEKNPIKKAETSIVTMSALAQSTYLSGLMISMIALGIPLSPSAIGPGAAFFNAPPVFDISQQQTIKSVLTSPQLMLAFAIGSLLAISIVYIVAMRLAAPITTFVLQKIPHEAILGLFISLILLLGYMDAGLLNLFGILLIGITSGTLNRLGVNYGVQFMTLYAAPALLQLFS</sequence>
<dbReference type="AlphaFoldDB" id="A0AAE9XD44"/>
<protein>
    <submittedName>
        <fullName evidence="3">Tripartite tricarboxylate transporter permease</fullName>
    </submittedName>
</protein>
<organism evidence="3 4">
    <name type="scientific">Vagococcus lutrae</name>
    <dbReference type="NCBI Taxonomy" id="81947"/>
    <lineage>
        <taxon>Bacteria</taxon>
        <taxon>Bacillati</taxon>
        <taxon>Bacillota</taxon>
        <taxon>Bacilli</taxon>
        <taxon>Lactobacillales</taxon>
        <taxon>Enterococcaceae</taxon>
        <taxon>Vagococcus</taxon>
    </lineage>
</organism>
<feature type="transmembrane region" description="Helical" evidence="1">
    <location>
        <begin position="68"/>
        <end position="86"/>
    </location>
</feature>
<reference evidence="3" key="1">
    <citation type="submission" date="2023-01" db="EMBL/GenBank/DDBJ databases">
        <title>Oxazolidinone resistance genes in florfenicol resistant enterococci from beef cattle and veal calves at slaughter.</title>
        <authorList>
            <person name="Biggel M."/>
        </authorList>
    </citation>
    <scope>NUCLEOTIDE SEQUENCE</scope>
    <source>
        <strain evidence="3">K204-1</strain>
    </source>
</reference>
<gene>
    <name evidence="3" type="ORF">PML95_06865</name>
</gene>
<keyword evidence="1" id="KW-1133">Transmembrane helix</keyword>
<keyword evidence="1" id="KW-0812">Transmembrane</keyword>
<feature type="transmembrane region" description="Helical" evidence="1">
    <location>
        <begin position="6"/>
        <end position="26"/>
    </location>
</feature>
<name>A0AAE9XD44_9ENTE</name>
<feature type="transmembrane region" description="Helical" evidence="1">
    <location>
        <begin position="38"/>
        <end position="62"/>
    </location>
</feature>
<feature type="transmembrane region" description="Helical" evidence="1">
    <location>
        <begin position="107"/>
        <end position="128"/>
    </location>
</feature>
<feature type="transmembrane region" description="Helical" evidence="1">
    <location>
        <begin position="247"/>
        <end position="271"/>
    </location>
</feature>
<dbReference type="InterPro" id="IPR002823">
    <property type="entry name" value="DUF112_TM"/>
</dbReference>
<feature type="transmembrane region" description="Helical" evidence="1">
    <location>
        <begin position="432"/>
        <end position="449"/>
    </location>
</feature>
<evidence type="ECO:0000313" key="3">
    <source>
        <dbReference type="EMBL" id="WCG22119.1"/>
    </source>
</evidence>
<dbReference type="Proteomes" id="UP001179600">
    <property type="component" value="Chromosome"/>
</dbReference>
<dbReference type="RefSeq" id="WP_126761239.1">
    <property type="nucleotide sequence ID" value="NZ_BKBT01000015.1"/>
</dbReference>
<feature type="transmembrane region" description="Helical" evidence="1">
    <location>
        <begin position="392"/>
        <end position="420"/>
    </location>
</feature>
<dbReference type="EMBL" id="CP116507">
    <property type="protein sequence ID" value="WCG22119.1"/>
    <property type="molecule type" value="Genomic_DNA"/>
</dbReference>
<feature type="transmembrane region" description="Helical" evidence="1">
    <location>
        <begin position="352"/>
        <end position="371"/>
    </location>
</feature>
<evidence type="ECO:0000256" key="1">
    <source>
        <dbReference type="SAM" id="Phobius"/>
    </source>
</evidence>
<evidence type="ECO:0000259" key="2">
    <source>
        <dbReference type="Pfam" id="PF01970"/>
    </source>
</evidence>
<evidence type="ECO:0000313" key="4">
    <source>
        <dbReference type="Proteomes" id="UP001179600"/>
    </source>
</evidence>
<feature type="transmembrane region" description="Helical" evidence="1">
    <location>
        <begin position="140"/>
        <end position="170"/>
    </location>
</feature>
<feature type="domain" description="DUF112" evidence="2">
    <location>
        <begin position="11"/>
        <end position="431"/>
    </location>
</feature>
<accession>A0AAE9XD44</accession>
<dbReference type="Pfam" id="PF01970">
    <property type="entry name" value="TctA"/>
    <property type="match status" value="1"/>
</dbReference>